<dbReference type="EMBL" id="QQAZ01000002">
    <property type="protein sequence ID" value="RDI54217.1"/>
    <property type="molecule type" value="Genomic_DNA"/>
</dbReference>
<evidence type="ECO:0008006" key="3">
    <source>
        <dbReference type="Google" id="ProtNLM"/>
    </source>
</evidence>
<evidence type="ECO:0000313" key="2">
    <source>
        <dbReference type="Proteomes" id="UP000255355"/>
    </source>
</evidence>
<dbReference type="STRING" id="1210089.GCA_001613165_01456"/>
<name>A0A370HBZ4_9NOCA</name>
<accession>A0A370HBZ4</accession>
<comment type="caution">
    <text evidence="1">The sequence shown here is derived from an EMBL/GenBank/DDBJ whole genome shotgun (WGS) entry which is preliminary data.</text>
</comment>
<protein>
    <recommendedName>
        <fullName evidence="3">DUF1963 domain-containing protein</fullName>
    </recommendedName>
</protein>
<evidence type="ECO:0000313" key="1">
    <source>
        <dbReference type="EMBL" id="RDI54217.1"/>
    </source>
</evidence>
<dbReference type="AlphaFoldDB" id="A0A370HBZ4"/>
<reference evidence="1 2" key="1">
    <citation type="submission" date="2018-07" db="EMBL/GenBank/DDBJ databases">
        <title>Genomic Encyclopedia of Type Strains, Phase IV (KMG-IV): sequencing the most valuable type-strain genomes for metagenomic binning, comparative biology and taxonomic classification.</title>
        <authorList>
            <person name="Goeker M."/>
        </authorList>
    </citation>
    <scope>NUCLEOTIDE SEQUENCE [LARGE SCALE GENOMIC DNA]</scope>
    <source>
        <strain evidence="1 2">DSM 44952</strain>
    </source>
</reference>
<gene>
    <name evidence="1" type="ORF">DFR68_102341</name>
</gene>
<sequence>MASRSRERTPQEQDVLDGLDYRYAMPRGPIAMLPVAQLYTRDVPGLRPPAGADLLQVLWCPFDHDDGPVYAGMPKTVLFWRSAASVTDILSDPPEPTSVQSPDYVPEPCVIDPERIVEYPHQLELETELYNRVQQWIAPPIPGTGQDDFDDGAGVYRELCIAPGWKVGGGIRWGMQDPYPQPCPACGTPTEPLLTIAYEEWRTEFPHWIPCELLPGGIIDFVDPNWAHPSGVDIRGGYDQIIRTCPKSPDHPHVALMQ</sequence>
<dbReference type="RefSeq" id="WP_211339333.1">
    <property type="nucleotide sequence ID" value="NZ_QQAZ01000002.1"/>
</dbReference>
<organism evidence="1 2">
    <name type="scientific">Nocardia mexicana</name>
    <dbReference type="NCBI Taxonomy" id="279262"/>
    <lineage>
        <taxon>Bacteria</taxon>
        <taxon>Bacillati</taxon>
        <taxon>Actinomycetota</taxon>
        <taxon>Actinomycetes</taxon>
        <taxon>Mycobacteriales</taxon>
        <taxon>Nocardiaceae</taxon>
        <taxon>Nocardia</taxon>
    </lineage>
</organism>
<keyword evidence="2" id="KW-1185">Reference proteome</keyword>
<dbReference type="Proteomes" id="UP000255355">
    <property type="component" value="Unassembled WGS sequence"/>
</dbReference>
<proteinExistence type="predicted"/>